<dbReference type="AlphaFoldDB" id="A0A1Z1WRE7"/>
<protein>
    <submittedName>
        <fullName evidence="7">Lysine transporter LysE</fullName>
    </submittedName>
</protein>
<keyword evidence="2" id="KW-1003">Cell membrane</keyword>
<evidence type="ECO:0000256" key="1">
    <source>
        <dbReference type="ARBA" id="ARBA00004651"/>
    </source>
</evidence>
<name>A0A1Z1WRE7_9ACTN</name>
<dbReference type="RefSeq" id="WP_087887077.1">
    <property type="nucleotide sequence ID" value="NZ_CP021748.1"/>
</dbReference>
<dbReference type="PANTHER" id="PTHR30086">
    <property type="entry name" value="ARGININE EXPORTER PROTEIN ARGO"/>
    <property type="match status" value="1"/>
</dbReference>
<dbReference type="InterPro" id="IPR001123">
    <property type="entry name" value="LeuE-type"/>
</dbReference>
<feature type="transmembrane region" description="Helical" evidence="6">
    <location>
        <begin position="196"/>
        <end position="217"/>
    </location>
</feature>
<feature type="transmembrane region" description="Helical" evidence="6">
    <location>
        <begin position="48"/>
        <end position="72"/>
    </location>
</feature>
<feature type="transmembrane region" description="Helical" evidence="6">
    <location>
        <begin position="84"/>
        <end position="103"/>
    </location>
</feature>
<accession>A0A1Z1WRE7</accession>
<sequence>MGTDASPTVTGHLVAGLLAGYGIAVPVGAVAAHLMALTARTSLRTGACAALGVATADGVYALVAMVAGAAAAPVVLPLIGPLRWVSAGVLIALALRSAAHALATYRQPHTAGRNDEKPVTPARAYTSLLALTLLNPMTVIYFAALVVGSQTDATPDHLGQAVFTLAAFAASASWQLLLAGGGALVGRALTGRRGRLGTALASSSLIVALAVHLLVAAP</sequence>
<evidence type="ECO:0000313" key="8">
    <source>
        <dbReference type="Proteomes" id="UP000195880"/>
    </source>
</evidence>
<feature type="transmembrane region" description="Helical" evidence="6">
    <location>
        <begin position="12"/>
        <end position="36"/>
    </location>
</feature>
<gene>
    <name evidence="7" type="ORF">SMD44_08456</name>
</gene>
<evidence type="ECO:0000256" key="2">
    <source>
        <dbReference type="ARBA" id="ARBA00022475"/>
    </source>
</evidence>
<comment type="subcellular location">
    <subcellularLocation>
        <location evidence="1">Cell membrane</location>
        <topology evidence="1">Multi-pass membrane protein</topology>
    </subcellularLocation>
</comment>
<feature type="transmembrane region" description="Helical" evidence="6">
    <location>
        <begin position="161"/>
        <end position="184"/>
    </location>
</feature>
<feature type="transmembrane region" description="Helical" evidence="6">
    <location>
        <begin position="124"/>
        <end position="149"/>
    </location>
</feature>
<evidence type="ECO:0000256" key="6">
    <source>
        <dbReference type="SAM" id="Phobius"/>
    </source>
</evidence>
<keyword evidence="3 6" id="KW-0812">Transmembrane</keyword>
<dbReference type="GO" id="GO:0005886">
    <property type="term" value="C:plasma membrane"/>
    <property type="evidence" value="ECO:0007669"/>
    <property type="project" value="UniProtKB-SubCell"/>
</dbReference>
<evidence type="ECO:0000256" key="5">
    <source>
        <dbReference type="ARBA" id="ARBA00023136"/>
    </source>
</evidence>
<dbReference type="GO" id="GO:0015171">
    <property type="term" value="F:amino acid transmembrane transporter activity"/>
    <property type="evidence" value="ECO:0007669"/>
    <property type="project" value="TreeGrafter"/>
</dbReference>
<dbReference type="OrthoDB" id="5149571at2"/>
<keyword evidence="4 6" id="KW-1133">Transmembrane helix</keyword>
<evidence type="ECO:0000256" key="4">
    <source>
        <dbReference type="ARBA" id="ARBA00022989"/>
    </source>
</evidence>
<evidence type="ECO:0000313" key="7">
    <source>
        <dbReference type="EMBL" id="ARX88969.1"/>
    </source>
</evidence>
<dbReference type="PANTHER" id="PTHR30086:SF20">
    <property type="entry name" value="ARGININE EXPORTER PROTEIN ARGO-RELATED"/>
    <property type="match status" value="1"/>
</dbReference>
<dbReference type="Pfam" id="PF01810">
    <property type="entry name" value="LysE"/>
    <property type="match status" value="1"/>
</dbReference>
<keyword evidence="8" id="KW-1185">Reference proteome</keyword>
<dbReference type="KEGG" id="salf:SMD44_08456"/>
<evidence type="ECO:0000256" key="3">
    <source>
        <dbReference type="ARBA" id="ARBA00022692"/>
    </source>
</evidence>
<proteinExistence type="predicted"/>
<reference evidence="7 8" key="1">
    <citation type="submission" date="2017-05" db="EMBL/GenBank/DDBJ databases">
        <title>Streptomyces alboflavus Genome sequencing and assembly.</title>
        <authorList>
            <person name="Wang Y."/>
            <person name="Du B."/>
            <person name="Ding Y."/>
            <person name="Liu H."/>
            <person name="Hou Q."/>
            <person name="Liu K."/>
            <person name="Wang C."/>
            <person name="Yao L."/>
        </authorList>
    </citation>
    <scope>NUCLEOTIDE SEQUENCE [LARGE SCALE GENOMIC DNA]</scope>
    <source>
        <strain evidence="7 8">MDJK44</strain>
    </source>
</reference>
<dbReference type="eggNOG" id="COG1279">
    <property type="taxonomic scope" value="Bacteria"/>
</dbReference>
<organism evidence="7 8">
    <name type="scientific">Streptomyces alboflavus</name>
    <dbReference type="NCBI Taxonomy" id="67267"/>
    <lineage>
        <taxon>Bacteria</taxon>
        <taxon>Bacillati</taxon>
        <taxon>Actinomycetota</taxon>
        <taxon>Actinomycetes</taxon>
        <taxon>Kitasatosporales</taxon>
        <taxon>Streptomycetaceae</taxon>
        <taxon>Streptomyces</taxon>
    </lineage>
</organism>
<keyword evidence="5 6" id="KW-0472">Membrane</keyword>
<dbReference type="STRING" id="67267.GCA_000716675_00444"/>
<dbReference type="EMBL" id="CP021748">
    <property type="protein sequence ID" value="ARX88969.1"/>
    <property type="molecule type" value="Genomic_DNA"/>
</dbReference>
<dbReference type="Proteomes" id="UP000195880">
    <property type="component" value="Chromosome"/>
</dbReference>